<dbReference type="Proteomes" id="UP000294555">
    <property type="component" value="Unassembled WGS sequence"/>
</dbReference>
<gene>
    <name evidence="1" type="ORF">EZJ58_0283</name>
</gene>
<evidence type="ECO:0000313" key="1">
    <source>
        <dbReference type="EMBL" id="TCL02281.1"/>
    </source>
</evidence>
<accession>A0A4R1N9T0</accession>
<evidence type="ECO:0008006" key="3">
    <source>
        <dbReference type="Google" id="ProtNLM"/>
    </source>
</evidence>
<sequence>MGIPGQALQNTHETLSQIIGKGIMELHRQGVDIQLGNLLAYLTGEQEKESDEARRFFIDLAIGLLSI</sequence>
<name>A0A4R1N9T0_9GAMM</name>
<comment type="caution">
    <text evidence="1">The sequence shown here is derived from an EMBL/GenBank/DDBJ whole genome shotgun (WGS) entry which is preliminary data.</text>
</comment>
<reference evidence="1 2" key="1">
    <citation type="submission" date="2019-02" db="EMBL/GenBank/DDBJ databases">
        <title>Investigation of anaerobic lignin degradation for improved lignocellulosic biofuels.</title>
        <authorList>
            <person name="Deangelis K."/>
        </authorList>
    </citation>
    <scope>NUCLEOTIDE SEQUENCE [LARGE SCALE GENOMIC DNA]</scope>
    <source>
        <strain evidence="1 2">159R</strain>
    </source>
</reference>
<evidence type="ECO:0000313" key="2">
    <source>
        <dbReference type="Proteomes" id="UP000294555"/>
    </source>
</evidence>
<keyword evidence="2" id="KW-1185">Reference proteome</keyword>
<organism evidence="1 2">
    <name type="scientific">Sodalis ligni</name>
    <dbReference type="NCBI Taxonomy" id="2697027"/>
    <lineage>
        <taxon>Bacteria</taxon>
        <taxon>Pseudomonadati</taxon>
        <taxon>Pseudomonadota</taxon>
        <taxon>Gammaproteobacteria</taxon>
        <taxon>Enterobacterales</taxon>
        <taxon>Bruguierivoracaceae</taxon>
        <taxon>Sodalis</taxon>
    </lineage>
</organism>
<protein>
    <recommendedName>
        <fullName evidence="3">Biofilm development protein YmgB/AriR</fullName>
    </recommendedName>
</protein>
<proteinExistence type="predicted"/>
<dbReference type="RefSeq" id="WP_132921247.1">
    <property type="nucleotide sequence ID" value="NZ_SJOI01000001.1"/>
</dbReference>
<dbReference type="AlphaFoldDB" id="A0A4R1N9T0"/>
<dbReference type="OrthoDB" id="9884436at2"/>
<dbReference type="EMBL" id="SJOI01000001">
    <property type="protein sequence ID" value="TCL02281.1"/>
    <property type="molecule type" value="Genomic_DNA"/>
</dbReference>